<dbReference type="FunFam" id="2.60.120.290:FF:000005">
    <property type="entry name" value="Procollagen C-endopeptidase enhancer 1"/>
    <property type="match status" value="1"/>
</dbReference>
<feature type="domain" description="CUB" evidence="4">
    <location>
        <begin position="8"/>
        <end position="122"/>
    </location>
</feature>
<dbReference type="PROSITE" id="PS01180">
    <property type="entry name" value="CUB"/>
    <property type="match status" value="2"/>
</dbReference>
<dbReference type="SUPFAM" id="SSF49854">
    <property type="entry name" value="Spermadhesin, CUB domain"/>
    <property type="match status" value="2"/>
</dbReference>
<dbReference type="PANTHER" id="PTHR24251">
    <property type="entry name" value="OVOCHYMASE-RELATED"/>
    <property type="match status" value="1"/>
</dbReference>
<accession>A0A8C6U4F9</accession>
<dbReference type="CDD" id="cd00041">
    <property type="entry name" value="CUB"/>
    <property type="match status" value="2"/>
</dbReference>
<dbReference type="InterPro" id="IPR035914">
    <property type="entry name" value="Sperma_CUB_dom_sf"/>
</dbReference>
<feature type="domain" description="CUB" evidence="4">
    <location>
        <begin position="124"/>
        <end position="211"/>
    </location>
</feature>
<keyword evidence="1" id="KW-0677">Repeat</keyword>
<dbReference type="SMART" id="SM00042">
    <property type="entry name" value="CUB"/>
    <property type="match status" value="2"/>
</dbReference>
<proteinExistence type="predicted"/>
<dbReference type="Gene3D" id="2.60.120.290">
    <property type="entry name" value="Spermadhesin, CUB domain"/>
    <property type="match status" value="2"/>
</dbReference>
<evidence type="ECO:0000256" key="3">
    <source>
        <dbReference type="PROSITE-ProRule" id="PRU00059"/>
    </source>
</evidence>
<protein>
    <recommendedName>
        <fullName evidence="4">CUB domain-containing protein</fullName>
    </recommendedName>
</protein>
<comment type="caution">
    <text evidence="3">Lacks conserved residue(s) required for the propagation of feature annotation.</text>
</comment>
<organism evidence="5 6">
    <name type="scientific">Neogobius melanostomus</name>
    <name type="common">round goby</name>
    <dbReference type="NCBI Taxonomy" id="47308"/>
    <lineage>
        <taxon>Eukaryota</taxon>
        <taxon>Metazoa</taxon>
        <taxon>Chordata</taxon>
        <taxon>Craniata</taxon>
        <taxon>Vertebrata</taxon>
        <taxon>Euteleostomi</taxon>
        <taxon>Actinopterygii</taxon>
        <taxon>Neopterygii</taxon>
        <taxon>Teleostei</taxon>
        <taxon>Neoteleostei</taxon>
        <taxon>Acanthomorphata</taxon>
        <taxon>Gobiaria</taxon>
        <taxon>Gobiiformes</taxon>
        <taxon>Gobioidei</taxon>
        <taxon>Gobiidae</taxon>
        <taxon>Benthophilinae</taxon>
        <taxon>Neogobiini</taxon>
        <taxon>Neogobius</taxon>
    </lineage>
</organism>
<name>A0A8C6U4F9_9GOBI</name>
<evidence type="ECO:0000313" key="6">
    <source>
        <dbReference type="Proteomes" id="UP000694523"/>
    </source>
</evidence>
<evidence type="ECO:0000259" key="4">
    <source>
        <dbReference type="PROSITE" id="PS01180"/>
    </source>
</evidence>
<evidence type="ECO:0000256" key="1">
    <source>
        <dbReference type="ARBA" id="ARBA00022737"/>
    </source>
</evidence>
<dbReference type="InterPro" id="IPR000859">
    <property type="entry name" value="CUB_dom"/>
</dbReference>
<keyword evidence="2" id="KW-1015">Disulfide bond</keyword>
<evidence type="ECO:0000256" key="2">
    <source>
        <dbReference type="ARBA" id="ARBA00023157"/>
    </source>
</evidence>
<keyword evidence="6" id="KW-1185">Reference proteome</keyword>
<dbReference type="Proteomes" id="UP000694523">
    <property type="component" value="Unplaced"/>
</dbReference>
<reference evidence="5" key="2">
    <citation type="submission" date="2025-09" db="UniProtKB">
        <authorList>
            <consortium name="Ensembl"/>
        </authorList>
    </citation>
    <scope>IDENTIFICATION</scope>
</reference>
<reference evidence="5" key="1">
    <citation type="submission" date="2025-08" db="UniProtKB">
        <authorList>
            <consortium name="Ensembl"/>
        </authorList>
    </citation>
    <scope>IDENTIFICATION</scope>
</reference>
<sequence length="263" mass="28171">FFAPLAACGGHIQLHDGDDPGYVTSPGYPQNYPQNIDCVWVISVPNGEALTFTYFNLEPHSTCGWDSVTIFNGGSAGSPVIGQYCGSTSPGTVQSGSNKLTVQRQRSDGAGGPLLKASVCPAGCGGVIHADSGIIKSPNYPQNFPANSECLWHIIAHQGNHLEFNRFDLEASSSCRYDYVAVYDGPNTLAPLLGTFCGSELPPHLKSSTRSLSCWKVNLRPSLNSLADSSRFPPKCPCIWLYPSSQLFLQSSQSPLRKSSPIA</sequence>
<dbReference type="Ensembl" id="ENSNMLT00000035449.1">
    <property type="protein sequence ID" value="ENSNMLP00000031812.1"/>
    <property type="gene ID" value="ENSNMLG00000019947.1"/>
</dbReference>
<evidence type="ECO:0000313" key="5">
    <source>
        <dbReference type="Ensembl" id="ENSNMLP00000031812.1"/>
    </source>
</evidence>
<dbReference type="AlphaFoldDB" id="A0A8C6U4F9"/>
<dbReference type="FunFam" id="2.60.120.290:FF:000013">
    <property type="entry name" value="Membrane frizzled-related protein"/>
    <property type="match status" value="1"/>
</dbReference>
<dbReference type="PANTHER" id="PTHR24251:SF30">
    <property type="entry name" value="MEMBRANE FRIZZLED-RELATED PROTEIN"/>
    <property type="match status" value="1"/>
</dbReference>
<dbReference type="Pfam" id="PF00431">
    <property type="entry name" value="CUB"/>
    <property type="match status" value="2"/>
</dbReference>